<comment type="caution">
    <text evidence="1">The sequence shown here is derived from an EMBL/GenBank/DDBJ whole genome shotgun (WGS) entry which is preliminary data.</text>
</comment>
<sequence length="190" mass="21851">MSKGMNKARPTTEHLIFLILYRHDGRKGLSRAGISVKDIQAELALETGRERSIRHIRRLLLMLERKGAIEREFNCLYAGDSGNESQATRYIIKDVAKGLDFFLTDQESRKRAEILSTAEDEQPSLPGSFYRHGYKPSRAYIKGYAPFHQALKEKPLPPRFPTGDPRNHERYRINNEILEAKKREIASTPL</sequence>
<organism evidence="1">
    <name type="scientific">marine sediment metagenome</name>
    <dbReference type="NCBI Taxonomy" id="412755"/>
    <lineage>
        <taxon>unclassified sequences</taxon>
        <taxon>metagenomes</taxon>
        <taxon>ecological metagenomes</taxon>
    </lineage>
</organism>
<proteinExistence type="predicted"/>
<accession>X1SWJ5</accession>
<dbReference type="EMBL" id="BARW01002594">
    <property type="protein sequence ID" value="GAI72189.1"/>
    <property type="molecule type" value="Genomic_DNA"/>
</dbReference>
<evidence type="ECO:0000313" key="1">
    <source>
        <dbReference type="EMBL" id="GAI72189.1"/>
    </source>
</evidence>
<dbReference type="AlphaFoldDB" id="X1SWJ5"/>
<name>X1SWJ5_9ZZZZ</name>
<gene>
    <name evidence="1" type="ORF">S12H4_07140</name>
</gene>
<protein>
    <submittedName>
        <fullName evidence="1">Uncharacterized protein</fullName>
    </submittedName>
</protein>
<reference evidence="1" key="1">
    <citation type="journal article" date="2014" name="Front. Microbiol.">
        <title>High frequency of phylogenetically diverse reductive dehalogenase-homologous genes in deep subseafloor sedimentary metagenomes.</title>
        <authorList>
            <person name="Kawai M."/>
            <person name="Futagami T."/>
            <person name="Toyoda A."/>
            <person name="Takaki Y."/>
            <person name="Nishi S."/>
            <person name="Hori S."/>
            <person name="Arai W."/>
            <person name="Tsubouchi T."/>
            <person name="Morono Y."/>
            <person name="Uchiyama I."/>
            <person name="Ito T."/>
            <person name="Fujiyama A."/>
            <person name="Inagaki F."/>
            <person name="Takami H."/>
        </authorList>
    </citation>
    <scope>NUCLEOTIDE SEQUENCE</scope>
    <source>
        <strain evidence="1">Expedition CK06-06</strain>
    </source>
</reference>